<dbReference type="InterPro" id="IPR014955">
    <property type="entry name" value="DUF1826"/>
</dbReference>
<evidence type="ECO:0000313" key="1">
    <source>
        <dbReference type="EMBL" id="MBB4611523.1"/>
    </source>
</evidence>
<protein>
    <recommendedName>
        <fullName evidence="3">DUF1826 domain-containing protein</fullName>
    </recommendedName>
</protein>
<dbReference type="EMBL" id="JACHNX010000032">
    <property type="protein sequence ID" value="MBB4611523.1"/>
    <property type="molecule type" value="Genomic_DNA"/>
</dbReference>
<accession>A0ABR6KEG2</accession>
<evidence type="ECO:0000313" key="2">
    <source>
        <dbReference type="Proteomes" id="UP000584663"/>
    </source>
</evidence>
<proteinExistence type="predicted"/>
<sequence>MIPMADTAPPRPLPLPLPLPDHVRIDSDSTVLATIDQPQVTLAVWERPSPLPAPALADFPTIRFAANTQGVAAKVRDALAPLPAEPWHEMLATDVARLAMLYATWTGEERVEVRIERVTGNGCWKFHADYVRLRLITTYCGQATQWLPQDAPDETAPRALSAGDVGLFKGRECAGDRAIIHRSPPIAGTGEDRLLLVIDAPWPEADT</sequence>
<evidence type="ECO:0008006" key="3">
    <source>
        <dbReference type="Google" id="ProtNLM"/>
    </source>
</evidence>
<gene>
    <name evidence="1" type="ORF">GGQ89_003771</name>
</gene>
<reference evidence="1 2" key="1">
    <citation type="submission" date="2020-08" db="EMBL/GenBank/DDBJ databases">
        <title>Genomic Encyclopedia of Type Strains, Phase IV (KMG-IV): sequencing the most valuable type-strain genomes for metagenomic binning, comparative biology and taxonomic classification.</title>
        <authorList>
            <person name="Goeker M."/>
        </authorList>
    </citation>
    <scope>NUCLEOTIDE SEQUENCE [LARGE SCALE GENOMIC DNA]</scope>
    <source>
        <strain evidence="1 2">DSM 14562</strain>
    </source>
</reference>
<keyword evidence="2" id="KW-1185">Reference proteome</keyword>
<dbReference type="Proteomes" id="UP000584663">
    <property type="component" value="Unassembled WGS sequence"/>
</dbReference>
<dbReference type="Pfam" id="PF08856">
    <property type="entry name" value="DUF1826"/>
    <property type="match status" value="1"/>
</dbReference>
<comment type="caution">
    <text evidence="1">The sequence shown here is derived from an EMBL/GenBank/DDBJ whole genome shotgun (WGS) entry which is preliminary data.</text>
</comment>
<organism evidence="1 2">
    <name type="scientific">Sphingomonas yabuuchiae</name>
    <dbReference type="NCBI Taxonomy" id="172044"/>
    <lineage>
        <taxon>Bacteria</taxon>
        <taxon>Pseudomonadati</taxon>
        <taxon>Pseudomonadota</taxon>
        <taxon>Alphaproteobacteria</taxon>
        <taxon>Sphingomonadales</taxon>
        <taxon>Sphingomonadaceae</taxon>
        <taxon>Sphingomonas</taxon>
    </lineage>
</organism>
<name>A0ABR6KEG2_9SPHN</name>